<sequence>MSFQLPNFLNWSLLNALRQEMGAPLAANFVPDHKFRDIELPVLDRLQSNGVDVKFDEVEVLSDGTLAYKGYRVLLYIRDIMSIGHQESMPRYHLAYCRTLDKMRRNARFDRYVVANGDTGKFQVNVIENDVKTQHVRLNVCQNCLDEIHWNGFDMKMPRDGRLTLVSKFALPDFFKKYPRDLMAVKPMHSSDTAPLNVYSQDWNEISDRTKRQRGYRCAACNTMLRQTDSKFLHVHHRNGQKYDNRDSNLEVLCIGCHAEEPMHGHMKALREYQEYVERYRR</sequence>
<dbReference type="EMBL" id="CP007784">
    <property type="protein sequence ID" value="AIO35887.1"/>
    <property type="molecule type" value="Genomic_DNA"/>
</dbReference>
<gene>
    <name evidence="1" type="ORF">DM39_6013</name>
</gene>
<evidence type="ECO:0000313" key="1">
    <source>
        <dbReference type="EMBL" id="AIO35887.1"/>
    </source>
</evidence>
<name>A0AAN0RXY0_9BURK</name>
<dbReference type="CDD" id="cd00085">
    <property type="entry name" value="HNHc"/>
    <property type="match status" value="1"/>
</dbReference>
<dbReference type="InterPro" id="IPR003615">
    <property type="entry name" value="HNH_nuc"/>
</dbReference>
<accession>A0AAN0RXY0</accession>
<protein>
    <recommendedName>
        <fullName evidence="3">HNH endonuclease</fullName>
    </recommendedName>
</protein>
<evidence type="ECO:0000313" key="2">
    <source>
        <dbReference type="Proteomes" id="UP000029413"/>
    </source>
</evidence>
<organism evidence="1 2">
    <name type="scientific">Burkholderia cenocepacia</name>
    <dbReference type="NCBI Taxonomy" id="95486"/>
    <lineage>
        <taxon>Bacteria</taxon>
        <taxon>Pseudomonadati</taxon>
        <taxon>Pseudomonadota</taxon>
        <taxon>Betaproteobacteria</taxon>
        <taxon>Burkholderiales</taxon>
        <taxon>Burkholderiaceae</taxon>
        <taxon>Burkholderia</taxon>
        <taxon>Burkholderia cepacia complex</taxon>
    </lineage>
</organism>
<evidence type="ECO:0008006" key="3">
    <source>
        <dbReference type="Google" id="ProtNLM"/>
    </source>
</evidence>
<reference evidence="1 2" key="1">
    <citation type="submission" date="2014-05" db="EMBL/GenBank/DDBJ databases">
        <authorList>
            <person name="Bishop-Lilly K.A."/>
            <person name="Broomall S.M."/>
            <person name="Chain P.S."/>
            <person name="Chertkov O."/>
            <person name="Coyne S.R."/>
            <person name="Daligault H.E."/>
            <person name="Davenport K.W."/>
            <person name="Erkkila T."/>
            <person name="Frey K.G."/>
            <person name="Gibbons H.S."/>
            <person name="Gu W."/>
            <person name="Jaissle J."/>
            <person name="Johnson S.L."/>
            <person name="Koroleva G.I."/>
            <person name="Ladner J.T."/>
            <person name="Lo C.-C."/>
            <person name="Minogue T.D."/>
            <person name="Munk C."/>
            <person name="Palacios G.F."/>
            <person name="Redden C.L."/>
            <person name="Rosenzweig C.N."/>
            <person name="Scholz M.B."/>
            <person name="Teshima H."/>
            <person name="Xu Y."/>
        </authorList>
    </citation>
    <scope>NUCLEOTIDE SEQUENCE [LARGE SCALE GENOMIC DNA]</scope>
    <source>
        <strain evidence="1 2">DDS 22E-1</strain>
    </source>
</reference>
<proteinExistence type="predicted"/>
<keyword evidence="2" id="KW-1185">Reference proteome</keyword>
<dbReference type="KEGG" id="bcen:DM39_6013"/>
<dbReference type="Proteomes" id="UP000029413">
    <property type="component" value="Chromosome 2"/>
</dbReference>
<dbReference type="AlphaFoldDB" id="A0AAN0RXY0"/>